<feature type="region of interest" description="Disordered" evidence="3">
    <location>
        <begin position="202"/>
        <end position="270"/>
    </location>
</feature>
<dbReference type="PROSITE" id="PS51525">
    <property type="entry name" value="NET"/>
    <property type="match status" value="1"/>
</dbReference>
<dbReference type="SUPFAM" id="SSF47370">
    <property type="entry name" value="Bromodomain"/>
    <property type="match status" value="2"/>
</dbReference>
<dbReference type="InterPro" id="IPR036427">
    <property type="entry name" value="Bromodomain-like_sf"/>
</dbReference>
<feature type="domain" description="Bromo" evidence="4">
    <location>
        <begin position="320"/>
        <end position="392"/>
    </location>
</feature>
<dbReference type="Proteomes" id="UP000007241">
    <property type="component" value="Unassembled WGS sequence"/>
</dbReference>
<evidence type="ECO:0000313" key="7">
    <source>
        <dbReference type="Proteomes" id="UP000007241"/>
    </source>
</evidence>
<evidence type="ECO:0000259" key="4">
    <source>
        <dbReference type="PROSITE" id="PS50014"/>
    </source>
</evidence>
<feature type="compositionally biased region" description="Basic and acidic residues" evidence="3">
    <location>
        <begin position="246"/>
        <end position="255"/>
    </location>
</feature>
<feature type="compositionally biased region" description="Acidic residues" evidence="3">
    <location>
        <begin position="773"/>
        <end position="782"/>
    </location>
</feature>
<dbReference type="InterPro" id="IPR050935">
    <property type="entry name" value="Bromo_chromatin_reader"/>
</dbReference>
<feature type="compositionally biased region" description="Low complexity" evidence="3">
    <location>
        <begin position="606"/>
        <end position="638"/>
    </location>
</feature>
<feature type="compositionally biased region" description="Low complexity" evidence="3">
    <location>
        <begin position="877"/>
        <end position="897"/>
    </location>
</feature>
<reference evidence="6 7" key="1">
    <citation type="submission" date="2009-12" db="EMBL/GenBank/DDBJ databases">
        <title>The draft genome of Batrachochytrium dendrobatidis.</title>
        <authorList>
            <consortium name="US DOE Joint Genome Institute (JGI-PGF)"/>
            <person name="Kuo A."/>
            <person name="Salamov A."/>
            <person name="Schmutz J."/>
            <person name="Lucas S."/>
            <person name="Pitluck S."/>
            <person name="Rosenblum E."/>
            <person name="Stajich J."/>
            <person name="Eisen M."/>
            <person name="Grigoriev I.V."/>
        </authorList>
    </citation>
    <scope>NUCLEOTIDE SEQUENCE [LARGE SCALE GENOMIC DNA]</scope>
    <source>
        <strain evidence="7">JAM81 / FGSC 10211</strain>
    </source>
</reference>
<feature type="compositionally biased region" description="Basic and acidic residues" evidence="3">
    <location>
        <begin position="416"/>
        <end position="444"/>
    </location>
</feature>
<dbReference type="GeneID" id="18243012"/>
<feature type="region of interest" description="Disordered" evidence="3">
    <location>
        <begin position="852"/>
        <end position="897"/>
    </location>
</feature>
<dbReference type="InterPro" id="IPR027353">
    <property type="entry name" value="NET_dom"/>
</dbReference>
<feature type="domain" description="Bromo" evidence="4">
    <location>
        <begin position="478"/>
        <end position="550"/>
    </location>
</feature>
<dbReference type="RefSeq" id="XP_006678674.1">
    <property type="nucleotide sequence ID" value="XM_006678611.1"/>
</dbReference>
<dbReference type="GO" id="GO:0006355">
    <property type="term" value="P:regulation of DNA-templated transcription"/>
    <property type="evidence" value="ECO:0000318"/>
    <property type="project" value="GO_Central"/>
</dbReference>
<feature type="region of interest" description="Disordered" evidence="3">
    <location>
        <begin position="581"/>
        <end position="691"/>
    </location>
</feature>
<feature type="domain" description="NET" evidence="5">
    <location>
        <begin position="772"/>
        <end position="853"/>
    </location>
</feature>
<dbReference type="PANTHER" id="PTHR22880">
    <property type="entry name" value="FALZ-RELATED BROMODOMAIN-CONTAINING PROTEINS"/>
    <property type="match status" value="1"/>
</dbReference>
<dbReference type="STRING" id="684364.F4P1T9"/>
<dbReference type="InterPro" id="IPR001487">
    <property type="entry name" value="Bromodomain"/>
</dbReference>
<dbReference type="Gene3D" id="1.20.1270.220">
    <property type="match status" value="1"/>
</dbReference>
<dbReference type="Pfam" id="PF00439">
    <property type="entry name" value="Bromodomain"/>
    <property type="match status" value="2"/>
</dbReference>
<protein>
    <recommendedName>
        <fullName evidence="8">Bromodomain-containing protein</fullName>
    </recommendedName>
</protein>
<feature type="region of interest" description="Disordered" evidence="3">
    <location>
        <begin position="413"/>
        <end position="460"/>
    </location>
</feature>
<evidence type="ECO:0000259" key="5">
    <source>
        <dbReference type="PROSITE" id="PS51525"/>
    </source>
</evidence>
<dbReference type="Gene3D" id="1.20.920.10">
    <property type="entry name" value="Bromodomain-like"/>
    <property type="match status" value="2"/>
</dbReference>
<dbReference type="EMBL" id="GL882883">
    <property type="protein sequence ID" value="EGF80739.1"/>
    <property type="molecule type" value="Genomic_DNA"/>
</dbReference>
<proteinExistence type="predicted"/>
<accession>F4P1T9</accession>
<gene>
    <name evidence="6" type="ORF">BATDEDRAFT_88064</name>
</gene>
<evidence type="ECO:0000256" key="3">
    <source>
        <dbReference type="SAM" id="MobiDB-lite"/>
    </source>
</evidence>
<keyword evidence="7" id="KW-1185">Reference proteome</keyword>
<keyword evidence="1 2" id="KW-0103">Bromodomain</keyword>
<feature type="compositionally biased region" description="Polar residues" evidence="3">
    <location>
        <begin position="234"/>
        <end position="245"/>
    </location>
</feature>
<dbReference type="OMA" id="KMNIPHY"/>
<dbReference type="Pfam" id="PF17035">
    <property type="entry name" value="BET"/>
    <property type="match status" value="1"/>
</dbReference>
<dbReference type="InterPro" id="IPR038336">
    <property type="entry name" value="NET_sf"/>
</dbReference>
<dbReference type="GO" id="GO:0006338">
    <property type="term" value="P:chromatin remodeling"/>
    <property type="evidence" value="ECO:0000318"/>
    <property type="project" value="GO_Central"/>
</dbReference>
<dbReference type="PANTHER" id="PTHR22880:SF225">
    <property type="entry name" value="BROMODOMAIN-CONTAINING PROTEIN BET-1-RELATED"/>
    <property type="match status" value="1"/>
</dbReference>
<feature type="compositionally biased region" description="Polar residues" evidence="3">
    <location>
        <begin position="257"/>
        <end position="270"/>
    </location>
</feature>
<dbReference type="OrthoDB" id="784962at2759"/>
<feature type="compositionally biased region" description="Polar residues" evidence="3">
    <location>
        <begin position="857"/>
        <end position="876"/>
    </location>
</feature>
<feature type="compositionally biased region" description="Polar residues" evidence="3">
    <location>
        <begin position="584"/>
        <end position="594"/>
    </location>
</feature>
<evidence type="ECO:0000256" key="2">
    <source>
        <dbReference type="PROSITE-ProRule" id="PRU00035"/>
    </source>
</evidence>
<feature type="compositionally biased region" description="Basic residues" evidence="3">
    <location>
        <begin position="715"/>
        <end position="725"/>
    </location>
</feature>
<dbReference type="HOGENOM" id="CLU_322618_0_0_1"/>
<dbReference type="SMART" id="SM00297">
    <property type="entry name" value="BROMO"/>
    <property type="match status" value="2"/>
</dbReference>
<dbReference type="GO" id="GO:0000785">
    <property type="term" value="C:chromatin"/>
    <property type="evidence" value="ECO:0000318"/>
    <property type="project" value="GO_Central"/>
</dbReference>
<feature type="compositionally biased region" description="Low complexity" evidence="3">
    <location>
        <begin position="665"/>
        <end position="675"/>
    </location>
</feature>
<dbReference type="PROSITE" id="PS50014">
    <property type="entry name" value="BROMODOMAIN_2"/>
    <property type="match status" value="2"/>
</dbReference>
<evidence type="ECO:0000256" key="1">
    <source>
        <dbReference type="ARBA" id="ARBA00023117"/>
    </source>
</evidence>
<dbReference type="AlphaFoldDB" id="F4P1T9"/>
<evidence type="ECO:0008006" key="8">
    <source>
        <dbReference type="Google" id="ProtNLM"/>
    </source>
</evidence>
<feature type="region of interest" description="Disordered" evidence="3">
    <location>
        <begin position="713"/>
        <end position="782"/>
    </location>
</feature>
<dbReference type="InParanoid" id="F4P1T9"/>
<organism evidence="6 7">
    <name type="scientific">Batrachochytrium dendrobatidis (strain JAM81 / FGSC 10211)</name>
    <name type="common">Frog chytrid fungus</name>
    <dbReference type="NCBI Taxonomy" id="684364"/>
    <lineage>
        <taxon>Eukaryota</taxon>
        <taxon>Fungi</taxon>
        <taxon>Fungi incertae sedis</taxon>
        <taxon>Chytridiomycota</taxon>
        <taxon>Chytridiomycota incertae sedis</taxon>
        <taxon>Chytridiomycetes</taxon>
        <taxon>Rhizophydiales</taxon>
        <taxon>Rhizophydiales incertae sedis</taxon>
        <taxon>Batrachochytrium</taxon>
    </lineage>
</organism>
<dbReference type="CDD" id="cd05499">
    <property type="entry name" value="Bromo_BDF1_2_II"/>
    <property type="match status" value="1"/>
</dbReference>
<sequence>MTTTADTAMVVGQQPPVQHQGDSIAQKQSFMSQTAEHLQPLVPEERLQEQPFVAEGTTVLPVTVEAAAFSAVPKEPTEPIAAGNGNAAVPMLLPPQSLETLGTMNQKLSATEASSINFSMQEQENSSMLGFHTTTALQPVMQASAPLLGADYPKPIMNPSSTIQPHPATNGFNGTYSLESDALPASFASLGDIAHTTPATDMSSTMGNHHTHNMHHTPSATSFADDASMYDGSYSHQMDNQSMNGHDNDDHERQGSVDFTSPYQSTSVQSNNTAITKSESFLDSKLPFSGEHAASNMATDSLLLFKDQIKWFSGLTRNMRKRKDAVIFLVPVDPIALNIPTYSTVIKQPMDISTIDKKLQNKGYSDVATIKADFELMFNNCYTFNGADSQVSVMAKNLQAWYHKELEKLPLTFRPPVDRKPKPPHRESLTGGENRPKREQHSLTREQTPSASKKNKPRKVSPELKFCSYIQRELSKKHHSPYNLPFLVPVDPIALGIPHYRSIITRPMDLSTMRKKLDNGDYEHASEFEADMRLMLNNCYTFNPPGTDVYNLGKRLEGAFNNKWTEKASFLAQHDESAAKLQKTKSAFSTTPHTSSHRPHASSIYPTSTPTPASRPANQAMSAFTPTAKPPTAAKAPFQSAQHDQAKTQKPSRHGKPLSAAYTPASASAIGSGSKSRYDDTDSSSEEDADTQHIEMLQTQLNLLNTQLQMLTDKRNKKRKRRSHGHVHDSAEVASPPEPVAQSSAKSRSRTRLPAPKPDRRRSITKRARPNDSDDENEPEEITYEQKRELSESIDLLPHERLCTVLEIIKENAQLNTTGEEEIVLDIDSLDKSVLWKLYKFVRKHTRSISKPATEVAKTSTVAPPTSITPMKQGNESSSSSGSDSDGSGMRSPGSDY</sequence>
<dbReference type="GO" id="GO:0005634">
    <property type="term" value="C:nucleus"/>
    <property type="evidence" value="ECO:0000318"/>
    <property type="project" value="GO_Central"/>
</dbReference>
<evidence type="ECO:0000313" key="6">
    <source>
        <dbReference type="EMBL" id="EGF80739.1"/>
    </source>
</evidence>
<dbReference type="PRINTS" id="PR00503">
    <property type="entry name" value="BROMODOMAIN"/>
</dbReference>
<name>F4P1T9_BATDJ</name>